<organism evidence="3 4">
    <name type="scientific">Vitis vinifera</name>
    <name type="common">Grape</name>
    <dbReference type="NCBI Taxonomy" id="29760"/>
    <lineage>
        <taxon>Eukaryota</taxon>
        <taxon>Viridiplantae</taxon>
        <taxon>Streptophyta</taxon>
        <taxon>Embryophyta</taxon>
        <taxon>Tracheophyta</taxon>
        <taxon>Spermatophyta</taxon>
        <taxon>Magnoliopsida</taxon>
        <taxon>eudicotyledons</taxon>
        <taxon>Gunneridae</taxon>
        <taxon>Pentapetalae</taxon>
        <taxon>rosids</taxon>
        <taxon>Vitales</taxon>
        <taxon>Vitaceae</taxon>
        <taxon>Viteae</taxon>
        <taxon>Vitis</taxon>
    </lineage>
</organism>
<reference evidence="3 4" key="1">
    <citation type="journal article" date="2018" name="PLoS Genet.">
        <title>Population sequencing reveals clonal diversity and ancestral inbreeding in the grapevine cultivar Chardonnay.</title>
        <authorList>
            <person name="Roach M.J."/>
            <person name="Johnson D.L."/>
            <person name="Bohlmann J."/>
            <person name="van Vuuren H.J."/>
            <person name="Jones S.J."/>
            <person name="Pretorius I.S."/>
            <person name="Schmidt S.A."/>
            <person name="Borneman A.R."/>
        </authorList>
    </citation>
    <scope>NUCLEOTIDE SEQUENCE [LARGE SCALE GENOMIC DNA]</scope>
    <source>
        <strain evidence="4">cv. Chardonnay</strain>
        <tissue evidence="3">Leaf</tissue>
    </source>
</reference>
<evidence type="ECO:0000313" key="4">
    <source>
        <dbReference type="Proteomes" id="UP000288805"/>
    </source>
</evidence>
<gene>
    <name evidence="3" type="ORF">CK203_015738</name>
</gene>
<dbReference type="PANTHER" id="PTHR32108:SF9">
    <property type="entry name" value="REVERSE TRANSCRIPTASE RNASE H-LIKE DOMAIN-CONTAINING PROTEIN"/>
    <property type="match status" value="1"/>
</dbReference>
<evidence type="ECO:0000259" key="2">
    <source>
        <dbReference type="Pfam" id="PF03732"/>
    </source>
</evidence>
<evidence type="ECO:0000256" key="1">
    <source>
        <dbReference type="SAM" id="MobiDB-lite"/>
    </source>
</evidence>
<name>A0A438J5A9_VITVI</name>
<dbReference type="InterPro" id="IPR005162">
    <property type="entry name" value="Retrotrans_gag_dom"/>
</dbReference>
<comment type="caution">
    <text evidence="3">The sequence shown here is derived from an EMBL/GenBank/DDBJ whole genome shotgun (WGS) entry which is preliminary data.</text>
</comment>
<protein>
    <recommendedName>
        <fullName evidence="2">Retrotransposon gag domain-containing protein</fullName>
    </recommendedName>
</protein>
<feature type="compositionally biased region" description="Polar residues" evidence="1">
    <location>
        <begin position="84"/>
        <end position="102"/>
    </location>
</feature>
<dbReference type="PANTHER" id="PTHR32108">
    <property type="entry name" value="DNA-DIRECTED RNA POLYMERASE SUBUNIT ALPHA"/>
    <property type="match status" value="1"/>
</dbReference>
<proteinExistence type="predicted"/>
<feature type="compositionally biased region" description="Pro residues" evidence="1">
    <location>
        <begin position="105"/>
        <end position="114"/>
    </location>
</feature>
<sequence length="964" mass="106461">MCGGDDHLAWKRPVSSEACRGLHTAGGSIDTFDLGSASWIRVRGRLIRVSDQSDQTDMDSQVVTVDQFAAAMASIQEAITSLGQRMDGQQAQQVPVQESVQYDPTIPPPLPPSQIAPQDTQMPPPPPLGQTVPQPTPFTLQSQTEKMRQMRVSDGGMGWDDFDGLPVASLPAKFRMPEIERYTGIGCPRIHLRLYSTVMRAHGLDEAQMIMLFPMSLSGGPALVASLDVSRRRTWDDLAQEFLRQFAFNTVIDVSRRELEALRQRPDETVTSFISRWREKIAQIIDRPSERDQISMIMKSLQPRFARHLMGFPHVDFGSLVQALYGIEEGIARGLWPDSSPSDSKGKKPAIGQRPGDVSAISTYRSPVPFRPMSPTYLHSAPQPVYATQTTQRPPAHYPQPRAPPAPRPMRQFSQLGMPLSRAFQKLMEGGLLTALAPRPPPQPLPPQFRMDLHCAYHQGPGHDTDRCSALRHAIQDLIDQGLVNLGQPSVTTNPLPAHTTHSVPPPTGDDGYEIVGATSDSSIPAPFSLIPDRAPLQLIPFTPSYVGHRDMFAPFILWPEDVDVQVMTRSGRIAQAAPPVTRPFGGTDSREEIRVETSTTPEGLIHMMTADRATCIVFSADDLPPEGSDHTRPLYITVVCSGHRVPSVLLDNGSALNVCPLATAIALALHPQILVLRIPASFNLLLGRPWIHQAGAIPSSLHQKVKFIHDGQVITVQSTRDMISSLSQDFVAMSFDQHSSILVLDMMRGMSFLPGFGLGRRQHGSSEFVTSIDHETPYGLGFTPSEDDVCYMARLRRDRVRARLSGIPFDYPVRPYTFSLADYFVRGSEVQPRVEEIGVDDSTLGELQHVFHQMQLGDETPDMSASAMILPPSPDRASLFSLCFPDETTDYGVIIEPEDMTDGVVPRDEYHDEMDMLGISQFLDTVQREPFSPLELFGVSVIEIAEEDQTVPAPELSAFVIPT</sequence>
<accession>A0A438J5A9</accession>
<feature type="region of interest" description="Disordered" evidence="1">
    <location>
        <begin position="335"/>
        <end position="359"/>
    </location>
</feature>
<feature type="region of interest" description="Disordered" evidence="1">
    <location>
        <begin position="84"/>
        <end position="136"/>
    </location>
</feature>
<dbReference type="EMBL" id="QGNW01000062">
    <property type="protein sequence ID" value="RVX04160.1"/>
    <property type="molecule type" value="Genomic_DNA"/>
</dbReference>
<dbReference type="AlphaFoldDB" id="A0A438J5A9"/>
<evidence type="ECO:0000313" key="3">
    <source>
        <dbReference type="EMBL" id="RVX04160.1"/>
    </source>
</evidence>
<feature type="domain" description="Retrotransposon gag" evidence="2">
    <location>
        <begin position="225"/>
        <end position="302"/>
    </location>
</feature>
<dbReference type="Pfam" id="PF03732">
    <property type="entry name" value="Retrotrans_gag"/>
    <property type="match status" value="1"/>
</dbReference>
<dbReference type="Proteomes" id="UP000288805">
    <property type="component" value="Unassembled WGS sequence"/>
</dbReference>